<name>A0A317EQQ1_9SPHI</name>
<comment type="caution">
    <text evidence="1">The sequence shown here is derived from an EMBL/GenBank/DDBJ whole genome shotgun (WGS) entry which is preliminary data.</text>
</comment>
<dbReference type="Proteomes" id="UP000245379">
    <property type="component" value="Unassembled WGS sequence"/>
</dbReference>
<dbReference type="AlphaFoldDB" id="A0A317EQQ1"/>
<evidence type="ECO:0000313" key="2">
    <source>
        <dbReference type="Proteomes" id="UP000245379"/>
    </source>
</evidence>
<gene>
    <name evidence="1" type="ORF">DHW03_01000</name>
</gene>
<proteinExistence type="predicted"/>
<evidence type="ECO:0008006" key="3">
    <source>
        <dbReference type="Google" id="ProtNLM"/>
    </source>
</evidence>
<protein>
    <recommendedName>
        <fullName evidence="3">TerB family tellurite resistance protein</fullName>
    </recommendedName>
</protein>
<dbReference type="RefSeq" id="WP_109923899.1">
    <property type="nucleotide sequence ID" value="NZ_QGNZ01000001.1"/>
</dbReference>
<dbReference type="EMBL" id="QGNZ01000001">
    <property type="protein sequence ID" value="PWS28467.1"/>
    <property type="molecule type" value="Genomic_DNA"/>
</dbReference>
<dbReference type="OrthoDB" id="673795at2"/>
<sequence length="215" mass="24778">MESTKLKTIVFFVVAVLYSLTSNAQTYAEFFRQKKTQKKYLIEQLVALKVYAGYLKKGYDIASDGLNTVKDLSKGEFNLHNSFISSLKAVSPAIKNNGKVVDIIILQLEISKALGSIRKSKLLDANTLTYVDQVRENVTEECEKDLDELLLVITSGKVEMKDDERLKRLENIYQRMVDKSQFVQHFTNKIKMFGRQKQHEEQSIHDLKKLYETNN</sequence>
<accession>A0A317EQQ1</accession>
<organism evidence="1 2">
    <name type="scientific">Pedobacter yonginense</name>
    <dbReference type="NCBI Taxonomy" id="651869"/>
    <lineage>
        <taxon>Bacteria</taxon>
        <taxon>Pseudomonadati</taxon>
        <taxon>Bacteroidota</taxon>
        <taxon>Sphingobacteriia</taxon>
        <taxon>Sphingobacteriales</taxon>
        <taxon>Sphingobacteriaceae</taxon>
        <taxon>Pedobacter</taxon>
    </lineage>
</organism>
<evidence type="ECO:0000313" key="1">
    <source>
        <dbReference type="EMBL" id="PWS28467.1"/>
    </source>
</evidence>
<keyword evidence="2" id="KW-1185">Reference proteome</keyword>
<reference evidence="1 2" key="1">
    <citation type="submission" date="2018-05" db="EMBL/GenBank/DDBJ databases">
        <title>Pedobacter paludis sp. nov., isolated from wetland soil.</title>
        <authorList>
            <person name="Zhang Y."/>
            <person name="Wang G."/>
        </authorList>
    </citation>
    <scope>NUCLEOTIDE SEQUENCE [LARGE SCALE GENOMIC DNA]</scope>
    <source>
        <strain evidence="1 2">KCTC22721</strain>
    </source>
</reference>